<evidence type="ECO:0000313" key="1">
    <source>
        <dbReference type="EMBL" id="APA88629.1"/>
    </source>
</evidence>
<reference evidence="1" key="2">
    <citation type="submission" date="2021-06" db="EMBL/GenBank/DDBJ databases">
        <authorList>
            <person name="Rogers T.H."/>
            <person name="Ramsay J.P."/>
            <person name="Wang P."/>
            <person name="Terpolilli J."/>
        </authorList>
    </citation>
    <scope>NUCLEOTIDE SEQUENCE</scope>
    <source>
        <strain evidence="1">WSM5005</strain>
    </source>
</reference>
<dbReference type="OrthoDB" id="9132035at2"/>
<proteinExistence type="predicted"/>
<evidence type="ECO:0000313" key="2">
    <source>
        <dbReference type="Proteomes" id="UP000179860"/>
    </source>
</evidence>
<dbReference type="AlphaFoldDB" id="A0A1I9YR08"/>
<sequence>MDQKDVVLNDVYADAATFAFADLIPAVATAIHETVFKNHADAGKGLEAPSHGELIAHQPIPPLSTV</sequence>
<dbReference type="KEGG" id="pspw:BJG93_25280"/>
<reference evidence="1" key="1">
    <citation type="submission" date="2016-09" db="EMBL/GenBank/DDBJ databases">
        <title>The Complete Genome of Burkholderia sprentiae wsm5005.</title>
        <authorList>
            <person name="De Meyer S."/>
            <person name="Wang P."/>
            <person name="Terpolilli J."/>
        </authorList>
    </citation>
    <scope>NUCLEOTIDE SEQUENCE [LARGE SCALE GENOMIC DNA]</scope>
    <source>
        <strain evidence="1">WSM5005</strain>
    </source>
</reference>
<keyword evidence="2" id="KW-1185">Reference proteome</keyword>
<name>A0A1I9YR08_9BURK</name>
<organism evidence="1 2">
    <name type="scientific">Paraburkholderia sprentiae WSM5005</name>
    <dbReference type="NCBI Taxonomy" id="754502"/>
    <lineage>
        <taxon>Bacteria</taxon>
        <taxon>Pseudomonadati</taxon>
        <taxon>Pseudomonadota</taxon>
        <taxon>Betaproteobacteria</taxon>
        <taxon>Burkholderiales</taxon>
        <taxon>Burkholderiaceae</taxon>
        <taxon>Paraburkholderia</taxon>
    </lineage>
</organism>
<gene>
    <name evidence="1" type="ORF">BJG93_25280</name>
</gene>
<dbReference type="EMBL" id="CP017562">
    <property type="protein sequence ID" value="APA88629.1"/>
    <property type="molecule type" value="Genomic_DNA"/>
</dbReference>
<dbReference type="Proteomes" id="UP000179860">
    <property type="component" value="Chromosome 2"/>
</dbReference>
<protein>
    <submittedName>
        <fullName evidence="1">Uncharacterized protein</fullName>
    </submittedName>
</protein>
<dbReference type="RefSeq" id="WP_071336635.1">
    <property type="nucleotide sequence ID" value="NZ_CP017562.2"/>
</dbReference>
<accession>A0A1I9YR08</accession>